<feature type="domain" description="RCC1-like" evidence="6">
    <location>
        <begin position="121"/>
        <end position="614"/>
    </location>
</feature>
<reference evidence="7" key="1">
    <citation type="submission" date="2023-02" db="EMBL/GenBank/DDBJ databases">
        <title>Identification and recombinant expression of a fungal hydrolase from Papiliotrema laurentii that hydrolyzes apple cutin and clears colloidal polyester polyurethane.</title>
        <authorList>
            <consortium name="DOE Joint Genome Institute"/>
            <person name="Roman V.A."/>
            <person name="Bojanowski C."/>
            <person name="Crable B.R."/>
            <person name="Wagner D.N."/>
            <person name="Hung C.S."/>
            <person name="Nadeau L.J."/>
            <person name="Schratz L."/>
            <person name="Haridas S."/>
            <person name="Pangilinan J."/>
            <person name="Lipzen A."/>
            <person name="Na H."/>
            <person name="Yan M."/>
            <person name="Ng V."/>
            <person name="Grigoriev I.V."/>
            <person name="Spatafora J.W."/>
            <person name="Barlow D."/>
            <person name="Biffinger J."/>
            <person name="Kelley-Loughnane N."/>
            <person name="Varaljay V.A."/>
            <person name="Crookes-Goodson W.J."/>
        </authorList>
    </citation>
    <scope>NUCLEOTIDE SEQUENCE</scope>
    <source>
        <strain evidence="7">5307AH</strain>
    </source>
</reference>
<dbReference type="AlphaFoldDB" id="A0AAD9FWF4"/>
<dbReference type="SMART" id="SM00706">
    <property type="entry name" value="TECPR"/>
    <property type="match status" value="2"/>
</dbReference>
<comment type="caution">
    <text evidence="7">The sequence shown here is derived from an EMBL/GenBank/DDBJ whole genome shotgun (WGS) entry which is preliminary data.</text>
</comment>
<feature type="repeat" description="RCC1" evidence="3">
    <location>
        <begin position="566"/>
        <end position="619"/>
    </location>
</feature>
<dbReference type="Pfam" id="PF25390">
    <property type="entry name" value="WD40_RLD"/>
    <property type="match status" value="1"/>
</dbReference>
<feature type="region of interest" description="Disordered" evidence="5">
    <location>
        <begin position="1"/>
        <end position="103"/>
    </location>
</feature>
<evidence type="ECO:0000313" key="7">
    <source>
        <dbReference type="EMBL" id="KAK1927342.1"/>
    </source>
</evidence>
<dbReference type="SUPFAM" id="SSF50985">
    <property type="entry name" value="RCC1/BLIP-II"/>
    <property type="match status" value="1"/>
</dbReference>
<organism evidence="7 8">
    <name type="scientific">Papiliotrema laurentii</name>
    <name type="common">Cryptococcus laurentii</name>
    <dbReference type="NCBI Taxonomy" id="5418"/>
    <lineage>
        <taxon>Eukaryota</taxon>
        <taxon>Fungi</taxon>
        <taxon>Dikarya</taxon>
        <taxon>Basidiomycota</taxon>
        <taxon>Agaricomycotina</taxon>
        <taxon>Tremellomycetes</taxon>
        <taxon>Tremellales</taxon>
        <taxon>Rhynchogastremaceae</taxon>
        <taxon>Papiliotrema</taxon>
    </lineage>
</organism>
<evidence type="ECO:0000256" key="2">
    <source>
        <dbReference type="ARBA" id="ARBA00022737"/>
    </source>
</evidence>
<evidence type="ECO:0000256" key="4">
    <source>
        <dbReference type="SAM" id="Coils"/>
    </source>
</evidence>
<feature type="repeat" description="RCC1" evidence="3">
    <location>
        <begin position="188"/>
        <end position="256"/>
    </location>
</feature>
<dbReference type="PROSITE" id="PS50012">
    <property type="entry name" value="RCC1_3"/>
    <property type="match status" value="6"/>
</dbReference>
<dbReference type="Gene3D" id="2.130.10.30">
    <property type="entry name" value="Regulator of chromosome condensation 1/beta-lactamase-inhibitor protein II"/>
    <property type="match status" value="1"/>
</dbReference>
<dbReference type="PANTHER" id="PTHR45982">
    <property type="entry name" value="REGULATOR OF CHROMOSOME CONDENSATION"/>
    <property type="match status" value="1"/>
</dbReference>
<evidence type="ECO:0000313" key="8">
    <source>
        <dbReference type="Proteomes" id="UP001182556"/>
    </source>
</evidence>
<name>A0AAD9FWF4_PAPLA</name>
<evidence type="ECO:0000259" key="6">
    <source>
        <dbReference type="Pfam" id="PF25390"/>
    </source>
</evidence>
<protein>
    <submittedName>
        <fullName evidence="7">Poly(A)+ RNA transport protein</fullName>
    </submittedName>
</protein>
<feature type="repeat" description="RCC1" evidence="3">
    <location>
        <begin position="370"/>
        <end position="431"/>
    </location>
</feature>
<dbReference type="EMBL" id="JAODAN010000001">
    <property type="protein sequence ID" value="KAK1927342.1"/>
    <property type="molecule type" value="Genomic_DNA"/>
</dbReference>
<dbReference type="PANTHER" id="PTHR45982:SF1">
    <property type="entry name" value="REGULATOR OF CHROMOSOME CONDENSATION"/>
    <property type="match status" value="1"/>
</dbReference>
<gene>
    <name evidence="7" type="ORF">DB88DRAFT_477675</name>
</gene>
<evidence type="ECO:0000256" key="1">
    <source>
        <dbReference type="ARBA" id="ARBA00022658"/>
    </source>
</evidence>
<feature type="repeat" description="RCC1" evidence="3">
    <location>
        <begin position="257"/>
        <end position="316"/>
    </location>
</feature>
<dbReference type="PROSITE" id="PS00626">
    <property type="entry name" value="RCC1_2"/>
    <property type="match status" value="3"/>
</dbReference>
<evidence type="ECO:0000256" key="3">
    <source>
        <dbReference type="PROSITE-ProRule" id="PRU00235"/>
    </source>
</evidence>
<feature type="coiled-coil region" evidence="4">
    <location>
        <begin position="472"/>
        <end position="506"/>
    </location>
</feature>
<dbReference type="PRINTS" id="PR00633">
    <property type="entry name" value="RCCNDNSATION"/>
</dbReference>
<keyword evidence="2" id="KW-0677">Repeat</keyword>
<keyword evidence="4" id="KW-0175">Coiled coil</keyword>
<dbReference type="Proteomes" id="UP001182556">
    <property type="component" value="Unassembled WGS sequence"/>
</dbReference>
<dbReference type="InterPro" id="IPR058923">
    <property type="entry name" value="RCC1-like_dom"/>
</dbReference>
<dbReference type="GO" id="GO:0005085">
    <property type="term" value="F:guanyl-nucleotide exchange factor activity"/>
    <property type="evidence" value="ECO:0007669"/>
    <property type="project" value="TreeGrafter"/>
</dbReference>
<feature type="repeat" description="RCC1" evidence="3">
    <location>
        <begin position="317"/>
        <end position="369"/>
    </location>
</feature>
<feature type="compositionally biased region" description="Low complexity" evidence="5">
    <location>
        <begin position="1"/>
        <end position="46"/>
    </location>
</feature>
<dbReference type="InterPro" id="IPR051553">
    <property type="entry name" value="Ran_GTPase-activating"/>
</dbReference>
<proteinExistence type="predicted"/>
<dbReference type="GO" id="GO:0005737">
    <property type="term" value="C:cytoplasm"/>
    <property type="evidence" value="ECO:0007669"/>
    <property type="project" value="TreeGrafter"/>
</dbReference>
<sequence length="624" mass="66130">MAPRGSAPPSRSAKPASKSAPAAKPSSKAAAPASRRGRASNASGAADSVPTIDEGTDAKPNQANGDAAEPNGLTTTIGKRGRVGDIVSQAKKPRRSSLGRGVPMKLPVPQAPAPAKPHKALFIFGTGDMGQLGFGPDELDDIKRPKLHSWFEEQIEEGKLSRDGKPGSGGLEAVAAGGMHTLTVDEGGRVRSWGINDNACLGRITSDVEDPENPGKIIENEALETVPYVVEALEKEGFRAVSVAAGDSVSVAVDDKGEVRAWGSFRGNEGVLGFDGVPGHSPLQFTPIALTAFTKAKVQIVQVACGENHVLALTTTGHVYVWGSGQQNQLGRRIMARRQLNGLEPERLGLRNIVHVAAGVYHSFAVDANGTVWAWGLNTFHQTGLTPAKGGDEDMVIVPGQVDALSPEHHGGAKVVQISGGEHHSLFLFDNGEVWGCGRSDSHQLGIGSDHPAFEGIHARREEVKQHRLAKVQSAKDKLEALKGKAEVDEEEVAAAESALQAAESDINTPTDDHVPEPVRIAFPPIPEKYEVVPEFPSWQDSKPDENPIAHISAGTRHNLAVSKSGHVYSWGLGQSFQLGLGDEEEAQVPTLVRSKSLRPYHALSASAGGQHCCLLAQLKEEEE</sequence>
<keyword evidence="8" id="KW-1185">Reference proteome</keyword>
<dbReference type="InterPro" id="IPR009091">
    <property type="entry name" value="RCC1/BLIP-II"/>
</dbReference>
<evidence type="ECO:0000256" key="5">
    <source>
        <dbReference type="SAM" id="MobiDB-lite"/>
    </source>
</evidence>
<dbReference type="InterPro" id="IPR006624">
    <property type="entry name" value="Beta-propeller_rpt_TECPR"/>
</dbReference>
<accession>A0AAD9FWF4</accession>
<keyword evidence="1" id="KW-0344">Guanine-nucleotide releasing factor</keyword>
<feature type="repeat" description="RCC1" evidence="3">
    <location>
        <begin position="119"/>
        <end position="187"/>
    </location>
</feature>
<dbReference type="InterPro" id="IPR000408">
    <property type="entry name" value="Reg_chr_condens"/>
</dbReference>